<keyword evidence="1" id="KW-1133">Transmembrane helix</keyword>
<organism evidence="2 3">
    <name type="scientific">Chytriomyces confervae</name>
    <dbReference type="NCBI Taxonomy" id="246404"/>
    <lineage>
        <taxon>Eukaryota</taxon>
        <taxon>Fungi</taxon>
        <taxon>Fungi incertae sedis</taxon>
        <taxon>Chytridiomycota</taxon>
        <taxon>Chytridiomycota incertae sedis</taxon>
        <taxon>Chytridiomycetes</taxon>
        <taxon>Chytridiales</taxon>
        <taxon>Chytriomycetaceae</taxon>
        <taxon>Chytriomyces</taxon>
    </lineage>
</organism>
<name>A0A507F1D5_9FUNG</name>
<feature type="transmembrane region" description="Helical" evidence="1">
    <location>
        <begin position="425"/>
        <end position="446"/>
    </location>
</feature>
<feature type="transmembrane region" description="Helical" evidence="1">
    <location>
        <begin position="323"/>
        <end position="351"/>
    </location>
</feature>
<keyword evidence="1" id="KW-0472">Membrane</keyword>
<accession>A0A507F1D5</accession>
<keyword evidence="1" id="KW-0812">Transmembrane</keyword>
<proteinExistence type="predicted"/>
<evidence type="ECO:0000313" key="2">
    <source>
        <dbReference type="EMBL" id="TPX70099.1"/>
    </source>
</evidence>
<keyword evidence="3" id="KW-1185">Reference proteome</keyword>
<dbReference type="EMBL" id="QEAP01000295">
    <property type="protein sequence ID" value="TPX70099.1"/>
    <property type="molecule type" value="Genomic_DNA"/>
</dbReference>
<dbReference type="Proteomes" id="UP000320333">
    <property type="component" value="Unassembled WGS sequence"/>
</dbReference>
<sequence length="478" mass="52420">MKQYSRIPSGTFNPNTATVNDRKRLIAFLATLLVLVLPLVLTLNCMLQTIFPNGTQPDIALLPGQQQLVKLSSNILKSAVFNGDYPGTVRTFVFDEEPAFHQDMKTTEIKSDYSLVSLQQSQNTLFSTYAFHVIHGGNIQLNTTLPTTAAHVSLQLLVMPDATHEFRSPILFSNLRETHGESFSLTFNASVTGHYILNFVQTVDVANGEEQEDDCQEDAGFISIASSTPVYDTTNAIESCGFGSCQLLAKSSAKPGTSTFYALFEQVPLCHQTPANFVNLESAIAAIQDTPMSWSYIADARANALERIGVTVGEYEAYTKRVIYIPVAVLLSLLAPAVLMALLGPLFGFGLKDILDERRKSVEYVVVGKDHNNFTQTITHMDHHPSEATHSTVIQVLLASQSSECSSSSRFMPNQSQCQAHKYNVRLVCVLLALLVSGPLLLSVSLGQQTPFDALYCDSLWAWISLQAVRVAVETDPV</sequence>
<dbReference type="OrthoDB" id="2130761at2759"/>
<dbReference type="AlphaFoldDB" id="A0A507F1D5"/>
<gene>
    <name evidence="2" type="ORF">CcCBS67573_g06646</name>
</gene>
<evidence type="ECO:0000256" key="1">
    <source>
        <dbReference type="SAM" id="Phobius"/>
    </source>
</evidence>
<comment type="caution">
    <text evidence="2">The sequence shown here is derived from an EMBL/GenBank/DDBJ whole genome shotgun (WGS) entry which is preliminary data.</text>
</comment>
<reference evidence="2 3" key="1">
    <citation type="journal article" date="2019" name="Sci. Rep.">
        <title>Comparative genomics of chytrid fungi reveal insights into the obligate biotrophic and pathogenic lifestyle of Synchytrium endobioticum.</title>
        <authorList>
            <person name="van de Vossenberg B.T.L.H."/>
            <person name="Warris S."/>
            <person name="Nguyen H.D.T."/>
            <person name="van Gent-Pelzer M.P.E."/>
            <person name="Joly D.L."/>
            <person name="van de Geest H.C."/>
            <person name="Bonants P.J.M."/>
            <person name="Smith D.S."/>
            <person name="Levesque C.A."/>
            <person name="van der Lee T.A.J."/>
        </authorList>
    </citation>
    <scope>NUCLEOTIDE SEQUENCE [LARGE SCALE GENOMIC DNA]</scope>
    <source>
        <strain evidence="2 3">CBS 675.73</strain>
    </source>
</reference>
<evidence type="ECO:0000313" key="3">
    <source>
        <dbReference type="Proteomes" id="UP000320333"/>
    </source>
</evidence>
<protein>
    <submittedName>
        <fullName evidence="2">Uncharacterized protein</fullName>
    </submittedName>
</protein>